<accession>A0ACC3DW79</accession>
<dbReference type="EMBL" id="JAWDJW010000338">
    <property type="protein sequence ID" value="KAK3080954.1"/>
    <property type="molecule type" value="Genomic_DNA"/>
</dbReference>
<dbReference type="Proteomes" id="UP001186974">
    <property type="component" value="Unassembled WGS sequence"/>
</dbReference>
<keyword evidence="2" id="KW-1185">Reference proteome</keyword>
<evidence type="ECO:0000313" key="2">
    <source>
        <dbReference type="Proteomes" id="UP001186974"/>
    </source>
</evidence>
<sequence>MFPLLLSSVVFAFVSAVSVPGKVSYDGYKVFRVAYGTESSKIDSLVSSLSLETWKSSAKATGYVDVVVPPSTLQDFELGTTDMETSIMHNDLGSSIAEEESFQAYAAGAPNTTWFNSYHSYADHLTFLNDLKNSFPSNSEIVTAGISVQGRAITGIHFWGSGGKGSQPAVVFHGTVHAREWVTTMVNEYFADTLISGYATNETLKAYVDKYDFYIFPVVNPDGFSYSQTNDRLWRKNRQTLSGNACRGRDINRNWPNAWDIPGGASTNPCAQDFKGRAGGDAPETQGLYGFVNKIQAAQGVKLFIDWHSYGQLFMTPYGYDCNKFAANNAELQSLAGGAARAIESVHGTAFEYGPICSTIYATTGSSVDYVQDVTKADYVFTAELRDKGTYGFVLPPRQIRDASEEAWAGVQYLLDNMD</sequence>
<organism evidence="1 2">
    <name type="scientific">Coniosporium uncinatum</name>
    <dbReference type="NCBI Taxonomy" id="93489"/>
    <lineage>
        <taxon>Eukaryota</taxon>
        <taxon>Fungi</taxon>
        <taxon>Dikarya</taxon>
        <taxon>Ascomycota</taxon>
        <taxon>Pezizomycotina</taxon>
        <taxon>Dothideomycetes</taxon>
        <taxon>Dothideomycetes incertae sedis</taxon>
        <taxon>Coniosporium</taxon>
    </lineage>
</organism>
<comment type="caution">
    <text evidence="1">The sequence shown here is derived from an EMBL/GenBank/DDBJ whole genome shotgun (WGS) entry which is preliminary data.</text>
</comment>
<gene>
    <name evidence="1" type="ORF">LTS18_011609</name>
</gene>
<evidence type="ECO:0000313" key="1">
    <source>
        <dbReference type="EMBL" id="KAK3080954.1"/>
    </source>
</evidence>
<proteinExistence type="predicted"/>
<reference evidence="1" key="1">
    <citation type="submission" date="2024-09" db="EMBL/GenBank/DDBJ databases">
        <title>Black Yeasts Isolated from many extreme environments.</title>
        <authorList>
            <person name="Coleine C."/>
            <person name="Stajich J.E."/>
            <person name="Selbmann L."/>
        </authorList>
    </citation>
    <scope>NUCLEOTIDE SEQUENCE</scope>
    <source>
        <strain evidence="1">CCFEE 5737</strain>
    </source>
</reference>
<name>A0ACC3DW79_9PEZI</name>
<protein>
    <submittedName>
        <fullName evidence="1">Uncharacterized protein</fullName>
    </submittedName>
</protein>